<protein>
    <submittedName>
        <fullName evidence="1">Uncharacterized protein</fullName>
    </submittedName>
</protein>
<dbReference type="EMBL" id="BQNB010018936">
    <property type="protein sequence ID" value="GJT79854.1"/>
    <property type="molecule type" value="Genomic_DNA"/>
</dbReference>
<organism evidence="1 2">
    <name type="scientific">Tanacetum coccineum</name>
    <dbReference type="NCBI Taxonomy" id="301880"/>
    <lineage>
        <taxon>Eukaryota</taxon>
        <taxon>Viridiplantae</taxon>
        <taxon>Streptophyta</taxon>
        <taxon>Embryophyta</taxon>
        <taxon>Tracheophyta</taxon>
        <taxon>Spermatophyta</taxon>
        <taxon>Magnoliopsida</taxon>
        <taxon>eudicotyledons</taxon>
        <taxon>Gunneridae</taxon>
        <taxon>Pentapetalae</taxon>
        <taxon>asterids</taxon>
        <taxon>campanulids</taxon>
        <taxon>Asterales</taxon>
        <taxon>Asteraceae</taxon>
        <taxon>Asteroideae</taxon>
        <taxon>Anthemideae</taxon>
        <taxon>Anthemidinae</taxon>
        <taxon>Tanacetum</taxon>
    </lineage>
</organism>
<reference evidence="1" key="2">
    <citation type="submission" date="2022-01" db="EMBL/GenBank/DDBJ databases">
        <authorList>
            <person name="Yamashiro T."/>
            <person name="Shiraishi A."/>
            <person name="Satake H."/>
            <person name="Nakayama K."/>
        </authorList>
    </citation>
    <scope>NUCLEOTIDE SEQUENCE</scope>
</reference>
<name>A0ABQ5GWH7_9ASTR</name>
<keyword evidence="2" id="KW-1185">Reference proteome</keyword>
<gene>
    <name evidence="1" type="ORF">Tco_1054196</name>
</gene>
<reference evidence="1" key="1">
    <citation type="journal article" date="2022" name="Int. J. Mol. Sci.">
        <title>Draft Genome of Tanacetum Coccineum: Genomic Comparison of Closely Related Tanacetum-Family Plants.</title>
        <authorList>
            <person name="Yamashiro T."/>
            <person name="Shiraishi A."/>
            <person name="Nakayama K."/>
            <person name="Satake H."/>
        </authorList>
    </citation>
    <scope>NUCLEOTIDE SEQUENCE</scope>
</reference>
<evidence type="ECO:0000313" key="2">
    <source>
        <dbReference type="Proteomes" id="UP001151760"/>
    </source>
</evidence>
<comment type="caution">
    <text evidence="1">The sequence shown here is derived from an EMBL/GenBank/DDBJ whole genome shotgun (WGS) entry which is preliminary data.</text>
</comment>
<evidence type="ECO:0000313" key="1">
    <source>
        <dbReference type="EMBL" id="GJT79854.1"/>
    </source>
</evidence>
<sequence length="144" mass="16920">MRMTTGESIALEIQFDLMVELLPGVKGVRYQVRVREFATWVHDFASLDKLSPQHDLKSEAFGNDQDILSLTSTQRKKGDHDKKEQMGYDMERSWLIRWTLLKKAEIIGERMMGKVSRIVWEEIGVMLKKDMKIVTTMLLRMWGW</sequence>
<dbReference type="Proteomes" id="UP001151760">
    <property type="component" value="Unassembled WGS sequence"/>
</dbReference>
<proteinExistence type="predicted"/>
<accession>A0ABQ5GWH7</accession>